<reference evidence="15 16" key="1">
    <citation type="submission" date="2021-04" db="EMBL/GenBank/DDBJ databases">
        <title>novel species isolated from subtropical streams in China.</title>
        <authorList>
            <person name="Lu H."/>
        </authorList>
    </citation>
    <scope>NUCLEOTIDE SEQUENCE [LARGE SCALE GENOMIC DNA]</scope>
    <source>
        <strain evidence="15 16">BYS107W</strain>
    </source>
</reference>
<evidence type="ECO:0000259" key="13">
    <source>
        <dbReference type="Pfam" id="PF00593"/>
    </source>
</evidence>
<dbReference type="RefSeq" id="WP_212685085.1">
    <property type="nucleotide sequence ID" value="NZ_JAGSPM010000008.1"/>
</dbReference>
<feature type="domain" description="TonB-dependent receptor-like beta-barrel" evidence="13">
    <location>
        <begin position="389"/>
        <end position="906"/>
    </location>
</feature>
<dbReference type="InterPro" id="IPR012910">
    <property type="entry name" value="Plug_dom"/>
</dbReference>
<accession>A0A941I3R0</accession>
<evidence type="ECO:0000256" key="1">
    <source>
        <dbReference type="ARBA" id="ARBA00004571"/>
    </source>
</evidence>
<evidence type="ECO:0000256" key="5">
    <source>
        <dbReference type="ARBA" id="ARBA00022692"/>
    </source>
</evidence>
<organism evidence="15 16">
    <name type="scientific">Undibacterium baiyunense</name>
    <dbReference type="NCBI Taxonomy" id="2828731"/>
    <lineage>
        <taxon>Bacteria</taxon>
        <taxon>Pseudomonadati</taxon>
        <taxon>Pseudomonadota</taxon>
        <taxon>Betaproteobacteria</taxon>
        <taxon>Burkholderiales</taxon>
        <taxon>Oxalobacteraceae</taxon>
        <taxon>Undibacterium</taxon>
    </lineage>
</organism>
<dbReference type="InterPro" id="IPR037066">
    <property type="entry name" value="Plug_dom_sf"/>
</dbReference>
<name>A0A941I3R0_9BURK</name>
<dbReference type="GO" id="GO:0009279">
    <property type="term" value="C:cell outer membrane"/>
    <property type="evidence" value="ECO:0007669"/>
    <property type="project" value="UniProtKB-SubCell"/>
</dbReference>
<dbReference type="Proteomes" id="UP000680158">
    <property type="component" value="Unassembled WGS sequence"/>
</dbReference>
<evidence type="ECO:0000256" key="7">
    <source>
        <dbReference type="ARBA" id="ARBA00023136"/>
    </source>
</evidence>
<proteinExistence type="inferred from homology"/>
<dbReference type="Pfam" id="PF07715">
    <property type="entry name" value="Plug"/>
    <property type="match status" value="1"/>
</dbReference>
<evidence type="ECO:0000256" key="8">
    <source>
        <dbReference type="ARBA" id="ARBA00023170"/>
    </source>
</evidence>
<keyword evidence="7 10" id="KW-0472">Membrane</keyword>
<keyword evidence="4 10" id="KW-1134">Transmembrane beta strand</keyword>
<dbReference type="PROSITE" id="PS52016">
    <property type="entry name" value="TONB_DEPENDENT_REC_3"/>
    <property type="match status" value="1"/>
</dbReference>
<evidence type="ECO:0000313" key="15">
    <source>
        <dbReference type="EMBL" id="MBR7747712.1"/>
    </source>
</evidence>
<evidence type="ECO:0000256" key="9">
    <source>
        <dbReference type="ARBA" id="ARBA00023237"/>
    </source>
</evidence>
<evidence type="ECO:0000256" key="11">
    <source>
        <dbReference type="RuleBase" id="RU003357"/>
    </source>
</evidence>
<gene>
    <name evidence="15" type="ORF">KDM92_14070</name>
</gene>
<keyword evidence="9 10" id="KW-0998">Cell outer membrane</keyword>
<feature type="domain" description="TonB-dependent receptor plug" evidence="14">
    <location>
        <begin position="55"/>
        <end position="163"/>
    </location>
</feature>
<dbReference type="PANTHER" id="PTHR47234">
    <property type="match status" value="1"/>
</dbReference>
<feature type="signal peptide" evidence="12">
    <location>
        <begin position="1"/>
        <end position="31"/>
    </location>
</feature>
<comment type="similarity">
    <text evidence="2 10 11">Belongs to the TonB-dependent receptor family.</text>
</comment>
<keyword evidence="3 10" id="KW-0813">Transport</keyword>
<keyword evidence="16" id="KW-1185">Reference proteome</keyword>
<evidence type="ECO:0000256" key="6">
    <source>
        <dbReference type="ARBA" id="ARBA00023077"/>
    </source>
</evidence>
<keyword evidence="8 15" id="KW-0675">Receptor</keyword>
<dbReference type="EMBL" id="JAGSPM010000008">
    <property type="protein sequence ID" value="MBR7747712.1"/>
    <property type="molecule type" value="Genomic_DNA"/>
</dbReference>
<evidence type="ECO:0000256" key="10">
    <source>
        <dbReference type="PROSITE-ProRule" id="PRU01360"/>
    </source>
</evidence>
<dbReference type="Gene3D" id="2.170.130.10">
    <property type="entry name" value="TonB-dependent receptor, plug domain"/>
    <property type="match status" value="1"/>
</dbReference>
<dbReference type="AlphaFoldDB" id="A0A941I3R0"/>
<dbReference type="PANTHER" id="PTHR47234:SF2">
    <property type="entry name" value="TONB-DEPENDENT RECEPTOR"/>
    <property type="match status" value="1"/>
</dbReference>
<dbReference type="Pfam" id="PF00593">
    <property type="entry name" value="TonB_dep_Rec_b-barrel"/>
    <property type="match status" value="1"/>
</dbReference>
<protein>
    <submittedName>
        <fullName evidence="15">TonB-dependent receptor</fullName>
    </submittedName>
</protein>
<comment type="caution">
    <text evidence="15">The sequence shown here is derived from an EMBL/GenBank/DDBJ whole genome shotgun (WGS) entry which is preliminary data.</text>
</comment>
<evidence type="ECO:0000256" key="4">
    <source>
        <dbReference type="ARBA" id="ARBA00022452"/>
    </source>
</evidence>
<evidence type="ECO:0000256" key="2">
    <source>
        <dbReference type="ARBA" id="ARBA00009810"/>
    </source>
</evidence>
<evidence type="ECO:0000259" key="14">
    <source>
        <dbReference type="Pfam" id="PF07715"/>
    </source>
</evidence>
<evidence type="ECO:0000313" key="16">
    <source>
        <dbReference type="Proteomes" id="UP000680158"/>
    </source>
</evidence>
<dbReference type="InterPro" id="IPR000531">
    <property type="entry name" value="Beta-barrel_TonB"/>
</dbReference>
<evidence type="ECO:0000256" key="3">
    <source>
        <dbReference type="ARBA" id="ARBA00022448"/>
    </source>
</evidence>
<keyword evidence="5 10" id="KW-0812">Transmembrane</keyword>
<dbReference type="InterPro" id="IPR039426">
    <property type="entry name" value="TonB-dep_rcpt-like"/>
</dbReference>
<keyword evidence="6 11" id="KW-0798">TonB box</keyword>
<dbReference type="Gene3D" id="2.40.170.20">
    <property type="entry name" value="TonB-dependent receptor, beta-barrel domain"/>
    <property type="match status" value="1"/>
</dbReference>
<evidence type="ECO:0000256" key="12">
    <source>
        <dbReference type="SAM" id="SignalP"/>
    </source>
</evidence>
<keyword evidence="12" id="KW-0732">Signal</keyword>
<sequence>MVEKILSRSVRLMFIGGVAMGAGMLAQPAFAQDATPQRIEITGSSIKRIAVEGALPIQTLSKAQIEQSGANTAADLIASLPSMQGFVTSSTSINGGGGGTQTASIHGIGDGYTLVLLNGRRVAPFTTGSTVNLANIPLSAVERVEILTDGASALYGSDAIAGVVNFVLKKNQKDYNIEFTYSTPQESSKGKTTNFALSKGWGDLNTDGYNILLAYSHDEQAELNASDRAFSAKGGVTPFKHNGKDYTMYMLSSNSIPGNVNLTGGTVANFNPYLATNGTCPAENTFKVGTRCLFNYGATVQLLPELKRDNFLANVNVNINDNLKFFAEGMMTKFTSRAAYAPPAQPLGIDLNSALWKNTVAPALIKQGGDPTKVTRASMTLRLVDAGRRTDDWKTESKHLATGFEGTFKNWDYTASYVFSENKAIDSAYAGYTSGEKLDALIKSGAWNPFTAPTAASKAALAPAVLKQVLDVSTSQINVVNLRASKTDLFTLAGGGASLGLGTDFMKQTFVSNPSAIAQGPNKQQPNWTDVNVGGGTGALPVDSSRNSWGAFAEMFLPVAKNFDLTAAARYDSYDAVKNAKNFDDQGNLLSPATQGTKQSSATYKLAAAFRPTDSVLLRASYGTGFKAPTMLNITQPIANGGSSNFFPCPITSGPLLPLCTGTAEYNLLTGGNSSTGSTALKPEKSTQWTLGFRVEPVQSLSMGFDFWNVQLKDQIKTLSQSEVFLNPVKYAALFSAYADPIQKQDVIAATLTPFNLAKAQFQGIDWDHTYRAAIPAGYGKLSFNWTGTYMLKADLDSGVKGDPIEKGVGKFNKYNDVTFRVISRLAANWKPSDRYTHTATIGYRSGYKDSVITADDGAVRFLNADGTPGDYTGVTRNVKAYYTLDLQSKVIFSKNLTITGGIKNLLNQDPPFSQRIEGGGNQLGYDGRYTDPLGRQFYVVGNLKF</sequence>
<dbReference type="InterPro" id="IPR036942">
    <property type="entry name" value="Beta-barrel_TonB_sf"/>
</dbReference>
<dbReference type="SUPFAM" id="SSF56935">
    <property type="entry name" value="Porins"/>
    <property type="match status" value="1"/>
</dbReference>
<feature type="chain" id="PRO_5037782208" evidence="12">
    <location>
        <begin position="32"/>
        <end position="946"/>
    </location>
</feature>
<comment type="subcellular location">
    <subcellularLocation>
        <location evidence="1 10">Cell outer membrane</location>
        <topology evidence="1 10">Multi-pass membrane protein</topology>
    </subcellularLocation>
</comment>